<organism evidence="3 4">
    <name type="scientific">Mycolicibacterium doricum</name>
    <dbReference type="NCBI Taxonomy" id="126673"/>
    <lineage>
        <taxon>Bacteria</taxon>
        <taxon>Bacillati</taxon>
        <taxon>Actinomycetota</taxon>
        <taxon>Actinomycetes</taxon>
        <taxon>Mycobacteriales</taxon>
        <taxon>Mycobacteriaceae</taxon>
        <taxon>Mycolicibacterium</taxon>
    </lineage>
</organism>
<keyword evidence="2" id="KW-1133">Transmembrane helix</keyword>
<keyword evidence="2" id="KW-0472">Membrane</keyword>
<evidence type="ECO:0008006" key="5">
    <source>
        <dbReference type="Google" id="ProtNLM"/>
    </source>
</evidence>
<dbReference type="PANTHER" id="PTHR34219">
    <property type="entry name" value="IRON-REGULATED INNER MEMBRANE PROTEIN-RELATED"/>
    <property type="match status" value="1"/>
</dbReference>
<dbReference type="KEGG" id="mdr:MDOR_33920"/>
<protein>
    <recommendedName>
        <fullName evidence="5">PepSY domain-containing protein</fullName>
    </recommendedName>
</protein>
<dbReference type="OrthoDB" id="9791166at2"/>
<dbReference type="Pfam" id="PF03929">
    <property type="entry name" value="PepSY_TM"/>
    <property type="match status" value="1"/>
</dbReference>
<keyword evidence="2" id="KW-0812">Transmembrane</keyword>
<gene>
    <name evidence="3" type="ORF">MDOR_33920</name>
</gene>
<dbReference type="RefSeq" id="WP_085188212.1">
    <property type="nucleotide sequence ID" value="NZ_AP022605.1"/>
</dbReference>
<feature type="region of interest" description="Disordered" evidence="1">
    <location>
        <begin position="272"/>
        <end position="302"/>
    </location>
</feature>
<reference evidence="3 4" key="1">
    <citation type="journal article" date="2019" name="Emerg. Microbes Infect.">
        <title>Comprehensive subspecies identification of 175 nontuberculous mycobacteria species based on 7547 genomic profiles.</title>
        <authorList>
            <person name="Matsumoto Y."/>
            <person name="Kinjo T."/>
            <person name="Motooka D."/>
            <person name="Nabeya D."/>
            <person name="Jung N."/>
            <person name="Uechi K."/>
            <person name="Horii T."/>
            <person name="Iida T."/>
            <person name="Fujita J."/>
            <person name="Nakamura S."/>
        </authorList>
    </citation>
    <scope>NUCLEOTIDE SEQUENCE [LARGE SCALE GENOMIC DNA]</scope>
    <source>
        <strain evidence="3 4">JCM 12405</strain>
    </source>
</reference>
<dbReference type="AlphaFoldDB" id="A0A7I7VYI2"/>
<evidence type="ECO:0000313" key="3">
    <source>
        <dbReference type="EMBL" id="BBZ09223.1"/>
    </source>
</evidence>
<dbReference type="PANTHER" id="PTHR34219:SF1">
    <property type="entry name" value="PEPSY DOMAIN-CONTAINING PROTEIN"/>
    <property type="match status" value="1"/>
</dbReference>
<dbReference type="InterPro" id="IPR005625">
    <property type="entry name" value="PepSY-ass_TM"/>
</dbReference>
<accession>A0A7I7VYI2</accession>
<evidence type="ECO:0000256" key="1">
    <source>
        <dbReference type="SAM" id="MobiDB-lite"/>
    </source>
</evidence>
<feature type="transmembrane region" description="Helical" evidence="2">
    <location>
        <begin position="24"/>
        <end position="46"/>
    </location>
</feature>
<sequence>MNAPETARRRGNAAVLRRVWRMHFWLALIAAPALIVLACSRLVILYSQPLDTWLNRDLMVVDQGRTTVSLDNQVATARAHVGAEDTLDAVTPPAGSDRSTRVDFLTPQAAAAETGETDLTQVFIDPYTGQYLGQRSQLSGLVGWANQLHRMFGNDAPTLHLPSLGHLIDSEAHPVATIPVGIGNLWIELTAVWLLVLLATGIYLWWPRAIEAAKPLLRLGWRPGGRIRWRELHALTGVIVAVVLVCYVLSGMTWSRYWGENWRAFSSTVAPSTQIDAPSTPAKMGDFDRLGRRKAAPTAGVK</sequence>
<feature type="transmembrane region" description="Helical" evidence="2">
    <location>
        <begin position="185"/>
        <end position="206"/>
    </location>
</feature>
<evidence type="ECO:0000256" key="2">
    <source>
        <dbReference type="SAM" id="Phobius"/>
    </source>
</evidence>
<name>A0A7I7VYI2_9MYCO</name>
<dbReference type="EMBL" id="AP022605">
    <property type="protein sequence ID" value="BBZ09223.1"/>
    <property type="molecule type" value="Genomic_DNA"/>
</dbReference>
<feature type="transmembrane region" description="Helical" evidence="2">
    <location>
        <begin position="232"/>
        <end position="254"/>
    </location>
</feature>
<proteinExistence type="predicted"/>
<evidence type="ECO:0000313" key="4">
    <source>
        <dbReference type="Proteomes" id="UP000467201"/>
    </source>
</evidence>
<dbReference type="Proteomes" id="UP000467201">
    <property type="component" value="Chromosome"/>
</dbReference>